<gene>
    <name evidence="13" type="ORF">niasHS_001414</name>
</gene>
<evidence type="ECO:0000313" key="13">
    <source>
        <dbReference type="EMBL" id="KAL3100954.1"/>
    </source>
</evidence>
<evidence type="ECO:0000256" key="2">
    <source>
        <dbReference type="ARBA" id="ARBA00004651"/>
    </source>
</evidence>
<evidence type="ECO:0000256" key="3">
    <source>
        <dbReference type="ARBA" id="ARBA00022448"/>
    </source>
</evidence>
<evidence type="ECO:0008006" key="15">
    <source>
        <dbReference type="Google" id="ProtNLM"/>
    </source>
</evidence>
<dbReference type="EMBL" id="JBICCN010000027">
    <property type="protein sequence ID" value="KAL3100954.1"/>
    <property type="molecule type" value="Genomic_DNA"/>
</dbReference>
<organism evidence="13 14">
    <name type="scientific">Heterodera schachtii</name>
    <name type="common">Sugarbeet cyst nematode worm</name>
    <name type="synonym">Tylenchus schachtii</name>
    <dbReference type="NCBI Taxonomy" id="97005"/>
    <lineage>
        <taxon>Eukaryota</taxon>
        <taxon>Metazoa</taxon>
        <taxon>Ecdysozoa</taxon>
        <taxon>Nematoda</taxon>
        <taxon>Chromadorea</taxon>
        <taxon>Rhabditida</taxon>
        <taxon>Tylenchina</taxon>
        <taxon>Tylenchomorpha</taxon>
        <taxon>Tylenchoidea</taxon>
        <taxon>Heteroderidae</taxon>
        <taxon>Heteroderinae</taxon>
        <taxon>Heterodera</taxon>
    </lineage>
</organism>
<evidence type="ECO:0000256" key="8">
    <source>
        <dbReference type="ARBA" id="ARBA00022989"/>
    </source>
</evidence>
<dbReference type="GO" id="GO:0005921">
    <property type="term" value="C:gap junction"/>
    <property type="evidence" value="ECO:0007669"/>
    <property type="project" value="UniProtKB-SubCell"/>
</dbReference>
<keyword evidence="8 12" id="KW-1133">Transmembrane helix</keyword>
<dbReference type="PANTHER" id="PTHR11893">
    <property type="entry name" value="INNEXIN"/>
    <property type="match status" value="1"/>
</dbReference>
<keyword evidence="6" id="KW-0303">Gap junction</keyword>
<evidence type="ECO:0000256" key="5">
    <source>
        <dbReference type="ARBA" id="ARBA00022692"/>
    </source>
</evidence>
<dbReference type="Proteomes" id="UP001620645">
    <property type="component" value="Unassembled WGS sequence"/>
</dbReference>
<evidence type="ECO:0000313" key="14">
    <source>
        <dbReference type="Proteomes" id="UP001620645"/>
    </source>
</evidence>
<evidence type="ECO:0000256" key="7">
    <source>
        <dbReference type="ARBA" id="ARBA00022949"/>
    </source>
</evidence>
<feature type="transmembrane region" description="Helical" evidence="12">
    <location>
        <begin position="64"/>
        <end position="86"/>
    </location>
</feature>
<accession>A0ABD2KDX4</accession>
<keyword evidence="10 12" id="KW-0472">Membrane</keyword>
<keyword evidence="5 12" id="KW-0812">Transmembrane</keyword>
<comment type="subcellular location">
    <subcellularLocation>
        <location evidence="1">Cell junction</location>
        <location evidence="1">Gap junction</location>
    </subcellularLocation>
    <subcellularLocation>
        <location evidence="2">Cell membrane</location>
        <topology evidence="2">Multi-pass membrane protein</topology>
    </subcellularLocation>
</comment>
<comment type="caution">
    <text evidence="13">The sequence shown here is derived from an EMBL/GenBank/DDBJ whole genome shotgun (WGS) entry which is preliminary data.</text>
</comment>
<keyword evidence="11" id="KW-0407">Ion channel</keyword>
<evidence type="ECO:0000256" key="4">
    <source>
        <dbReference type="ARBA" id="ARBA00022475"/>
    </source>
</evidence>
<dbReference type="GO" id="GO:0005886">
    <property type="term" value="C:plasma membrane"/>
    <property type="evidence" value="ECO:0007669"/>
    <property type="project" value="UniProtKB-SubCell"/>
</dbReference>
<dbReference type="PANTHER" id="PTHR11893:SF36">
    <property type="entry name" value="INNEXIN-5"/>
    <property type="match status" value="1"/>
</dbReference>
<evidence type="ECO:0000256" key="12">
    <source>
        <dbReference type="SAM" id="Phobius"/>
    </source>
</evidence>
<evidence type="ECO:0000256" key="10">
    <source>
        <dbReference type="ARBA" id="ARBA00023136"/>
    </source>
</evidence>
<keyword evidence="3" id="KW-0813">Transport</keyword>
<evidence type="ECO:0000256" key="6">
    <source>
        <dbReference type="ARBA" id="ARBA00022868"/>
    </source>
</evidence>
<dbReference type="Pfam" id="PF00876">
    <property type="entry name" value="Innexin"/>
    <property type="match status" value="1"/>
</dbReference>
<dbReference type="GO" id="GO:0034220">
    <property type="term" value="P:monoatomic ion transmembrane transport"/>
    <property type="evidence" value="ECO:0007669"/>
    <property type="project" value="UniProtKB-KW"/>
</dbReference>
<dbReference type="InterPro" id="IPR000990">
    <property type="entry name" value="Innexin"/>
</dbReference>
<keyword evidence="7" id="KW-0965">Cell junction</keyword>
<proteinExistence type="predicted"/>
<evidence type="ECO:0000256" key="1">
    <source>
        <dbReference type="ARBA" id="ARBA00004610"/>
    </source>
</evidence>
<reference evidence="13 14" key="1">
    <citation type="submission" date="2024-10" db="EMBL/GenBank/DDBJ databases">
        <authorList>
            <person name="Kim D."/>
        </authorList>
    </citation>
    <scope>NUCLEOTIDE SEQUENCE [LARGE SCALE GENOMIC DNA]</scope>
    <source>
        <strain evidence="13">Taebaek</strain>
    </source>
</reference>
<keyword evidence="9" id="KW-0406">Ion transport</keyword>
<keyword evidence="4" id="KW-1003">Cell membrane</keyword>
<name>A0ABD2KDX4_HETSC</name>
<protein>
    <recommendedName>
        <fullName evidence="15">Innexin</fullName>
    </recommendedName>
</protein>
<feature type="transmembrane region" description="Helical" evidence="12">
    <location>
        <begin position="13"/>
        <end position="35"/>
    </location>
</feature>
<evidence type="ECO:0000256" key="11">
    <source>
        <dbReference type="ARBA" id="ARBA00023303"/>
    </source>
</evidence>
<keyword evidence="14" id="KW-1185">Reference proteome</keyword>
<sequence length="108" mass="12404">MDNSRRLEQQIGYYHWVPLLISLQAILFYLPNWIWNLLNEKSGKKLWDLTQLSRARFSDAIDRLNCHIMPALLLFFVAMISTIQVITEVINTDGAGSSETGKPPTVQK</sequence>
<dbReference type="AlphaFoldDB" id="A0ABD2KDX4"/>
<evidence type="ECO:0000256" key="9">
    <source>
        <dbReference type="ARBA" id="ARBA00023065"/>
    </source>
</evidence>